<keyword evidence="3 5" id="KW-1133">Transmembrane helix</keyword>
<dbReference type="CDD" id="cd07021">
    <property type="entry name" value="Clp_protease_NfeD_like"/>
    <property type="match status" value="1"/>
</dbReference>
<evidence type="ECO:0000256" key="2">
    <source>
        <dbReference type="ARBA" id="ARBA00022692"/>
    </source>
</evidence>
<dbReference type="Gene3D" id="3.90.226.10">
    <property type="entry name" value="2-enoyl-CoA Hydratase, Chain A, domain 1"/>
    <property type="match status" value="1"/>
</dbReference>
<comment type="caution">
    <text evidence="10">The sequence shown here is derived from an EMBL/GenBank/DDBJ whole genome shotgun (WGS) entry which is preliminary data.</text>
</comment>
<dbReference type="InterPro" id="IPR002810">
    <property type="entry name" value="NfeD-like_C"/>
</dbReference>
<feature type="domain" description="NfeD1b N-terminal" evidence="9">
    <location>
        <begin position="54"/>
        <end position="242"/>
    </location>
</feature>
<feature type="domain" description="NfeD-like C-terminal" evidence="7">
    <location>
        <begin position="424"/>
        <end position="476"/>
    </location>
</feature>
<dbReference type="RefSeq" id="WP_105043462.1">
    <property type="nucleotide sequence ID" value="NZ_MQWA01000001.1"/>
</dbReference>
<dbReference type="PANTHER" id="PTHR33507">
    <property type="entry name" value="INNER MEMBRANE PROTEIN YBBJ"/>
    <property type="match status" value="1"/>
</dbReference>
<evidence type="ECO:0000313" key="11">
    <source>
        <dbReference type="Proteomes" id="UP000239907"/>
    </source>
</evidence>
<feature type="transmembrane region" description="Helical" evidence="5">
    <location>
        <begin position="252"/>
        <end position="272"/>
    </location>
</feature>
<evidence type="ECO:0000259" key="7">
    <source>
        <dbReference type="Pfam" id="PF01957"/>
    </source>
</evidence>
<dbReference type="Pfam" id="PF25145">
    <property type="entry name" value="NfeD1b_N"/>
    <property type="match status" value="1"/>
</dbReference>
<sequence length="480" mass="51308">MKCCFQILVAVIWAQFLFATDEAPADSPPPVVSGDSYAGKVVVLKVGEKSLMNKHSFKYWRKVMRRAQDEKARAIIFDIDTPGGYAGETADLITRVMPDLTIPSIAFVNPEATSAGSMIAFGCDKIYMHPRGTIGSTGIVSGGGGEIEPVMRSKIESLFSSYVKIVAKEKGRNADVMKAMMFRDQEYEFADGKVKVVKGELLNLIADEAVLMHEGKPLLADGICEDIEAVLAAEGMEGVEVVNAEPKGLEAFASWVGIVSPILISIGLLALFMEFKTPGLGIFGLVALVAFSLFFVGNNLDGNFSGTGLFVLFIAGLVLVILEFWVIPGTFIAGAVGVVMMGVSLVFAMVDVDMLDSFKDSKNGLISFSALVGYPIIYMTVGLSVALFGSIFVMRYLPSMPMYNALSVSEELAAGTGEENHNAELIGQQGVAVTELRPSGRVKIGDSEYEVASQHGFVEAGTPVKVVSADGMRILVDLVG</sequence>
<evidence type="ECO:0000256" key="1">
    <source>
        <dbReference type="ARBA" id="ARBA00004141"/>
    </source>
</evidence>
<name>A0A2S7U3F3_9BACT</name>
<evidence type="ECO:0000256" key="4">
    <source>
        <dbReference type="ARBA" id="ARBA00023136"/>
    </source>
</evidence>
<dbReference type="Pfam" id="PF24961">
    <property type="entry name" value="NfeD_membrane"/>
    <property type="match status" value="1"/>
</dbReference>
<evidence type="ECO:0000256" key="6">
    <source>
        <dbReference type="SAM" id="SignalP"/>
    </source>
</evidence>
<proteinExistence type="predicted"/>
<dbReference type="OrthoDB" id="9806253at2"/>
<evidence type="ECO:0000256" key="3">
    <source>
        <dbReference type="ARBA" id="ARBA00022989"/>
    </source>
</evidence>
<accession>A0A2S7U3F3</accession>
<keyword evidence="6" id="KW-0732">Signal</keyword>
<comment type="subcellular location">
    <subcellularLocation>
        <location evidence="1">Membrane</location>
        <topology evidence="1">Multi-pass membrane protein</topology>
    </subcellularLocation>
</comment>
<dbReference type="InterPro" id="IPR012340">
    <property type="entry name" value="NA-bd_OB-fold"/>
</dbReference>
<dbReference type="AlphaFoldDB" id="A0A2S7U3F3"/>
<dbReference type="GO" id="GO:0005886">
    <property type="term" value="C:plasma membrane"/>
    <property type="evidence" value="ECO:0007669"/>
    <property type="project" value="TreeGrafter"/>
</dbReference>
<organism evidence="10 11">
    <name type="scientific">Rubritalea profundi</name>
    <dbReference type="NCBI Taxonomy" id="1658618"/>
    <lineage>
        <taxon>Bacteria</taxon>
        <taxon>Pseudomonadati</taxon>
        <taxon>Verrucomicrobiota</taxon>
        <taxon>Verrucomicrobiia</taxon>
        <taxon>Verrucomicrobiales</taxon>
        <taxon>Rubritaleaceae</taxon>
        <taxon>Rubritalea</taxon>
    </lineage>
</organism>
<dbReference type="PANTHER" id="PTHR33507:SF3">
    <property type="entry name" value="INNER MEMBRANE PROTEIN YBBJ"/>
    <property type="match status" value="1"/>
</dbReference>
<keyword evidence="2 5" id="KW-0812">Transmembrane</keyword>
<feature type="signal peptide" evidence="6">
    <location>
        <begin position="1"/>
        <end position="19"/>
    </location>
</feature>
<feature type="transmembrane region" description="Helical" evidence="5">
    <location>
        <begin position="303"/>
        <end position="322"/>
    </location>
</feature>
<feature type="domain" description="NfeD integral membrane" evidence="8">
    <location>
        <begin position="259"/>
        <end position="394"/>
    </location>
</feature>
<dbReference type="Gene3D" id="2.40.50.140">
    <property type="entry name" value="Nucleic acid-binding proteins"/>
    <property type="match status" value="1"/>
</dbReference>
<dbReference type="InterPro" id="IPR056738">
    <property type="entry name" value="NfeD1b_N"/>
</dbReference>
<feature type="transmembrane region" description="Helical" evidence="5">
    <location>
        <begin position="329"/>
        <end position="350"/>
    </location>
</feature>
<protein>
    <submittedName>
        <fullName evidence="10">Uncharacterized protein</fullName>
    </submittedName>
</protein>
<keyword evidence="4 5" id="KW-0472">Membrane</keyword>
<keyword evidence="11" id="KW-1185">Reference proteome</keyword>
<dbReference type="InterPro" id="IPR052165">
    <property type="entry name" value="Membrane_assoc_protease"/>
</dbReference>
<dbReference type="Proteomes" id="UP000239907">
    <property type="component" value="Unassembled WGS sequence"/>
</dbReference>
<evidence type="ECO:0000256" key="5">
    <source>
        <dbReference type="SAM" id="Phobius"/>
    </source>
</evidence>
<evidence type="ECO:0000259" key="8">
    <source>
        <dbReference type="Pfam" id="PF24961"/>
    </source>
</evidence>
<reference evidence="10 11" key="1">
    <citation type="submission" date="2016-12" db="EMBL/GenBank/DDBJ databases">
        <title>Study of bacterial adaptation to deep sea.</title>
        <authorList>
            <person name="Song J."/>
            <person name="Yoshizawa S."/>
            <person name="Kogure K."/>
        </authorList>
    </citation>
    <scope>NUCLEOTIDE SEQUENCE [LARGE SCALE GENOMIC DNA]</scope>
    <source>
        <strain evidence="10 11">SAORIC-165</strain>
    </source>
</reference>
<feature type="transmembrane region" description="Helical" evidence="5">
    <location>
        <begin position="279"/>
        <end position="297"/>
    </location>
</feature>
<dbReference type="InterPro" id="IPR029045">
    <property type="entry name" value="ClpP/crotonase-like_dom_sf"/>
</dbReference>
<evidence type="ECO:0000259" key="9">
    <source>
        <dbReference type="Pfam" id="PF25145"/>
    </source>
</evidence>
<dbReference type="Pfam" id="PF01957">
    <property type="entry name" value="NfeD"/>
    <property type="match status" value="1"/>
</dbReference>
<dbReference type="InterPro" id="IPR056739">
    <property type="entry name" value="NfeD_membrane"/>
</dbReference>
<evidence type="ECO:0000313" key="10">
    <source>
        <dbReference type="EMBL" id="PQJ28971.1"/>
    </source>
</evidence>
<gene>
    <name evidence="10" type="ORF">BSZ32_11040</name>
</gene>
<dbReference type="SUPFAM" id="SSF52096">
    <property type="entry name" value="ClpP/crotonase"/>
    <property type="match status" value="1"/>
</dbReference>
<feature type="transmembrane region" description="Helical" evidence="5">
    <location>
        <begin position="370"/>
        <end position="393"/>
    </location>
</feature>
<dbReference type="EMBL" id="MQWA01000001">
    <property type="protein sequence ID" value="PQJ28971.1"/>
    <property type="molecule type" value="Genomic_DNA"/>
</dbReference>
<feature type="chain" id="PRO_5015702245" evidence="6">
    <location>
        <begin position="20"/>
        <end position="480"/>
    </location>
</feature>